<dbReference type="EMBL" id="LN483332">
    <property type="protein sequence ID" value="CED85435.1"/>
    <property type="molecule type" value="Genomic_DNA"/>
</dbReference>
<dbReference type="GO" id="GO:0000026">
    <property type="term" value="F:alpha-1,2-mannosyltransferase activity"/>
    <property type="evidence" value="ECO:0007669"/>
    <property type="project" value="TreeGrafter"/>
</dbReference>
<organism evidence="4">
    <name type="scientific">Phaffia rhodozyma</name>
    <name type="common">Yeast</name>
    <name type="synonym">Xanthophyllomyces dendrorhous</name>
    <dbReference type="NCBI Taxonomy" id="264483"/>
    <lineage>
        <taxon>Eukaryota</taxon>
        <taxon>Fungi</taxon>
        <taxon>Dikarya</taxon>
        <taxon>Basidiomycota</taxon>
        <taxon>Agaricomycotina</taxon>
        <taxon>Tremellomycetes</taxon>
        <taxon>Cystofilobasidiales</taxon>
        <taxon>Mrakiaceae</taxon>
        <taxon>Phaffia</taxon>
    </lineage>
</organism>
<evidence type="ECO:0000313" key="4">
    <source>
        <dbReference type="EMBL" id="CED85435.1"/>
    </source>
</evidence>
<dbReference type="GO" id="GO:0000032">
    <property type="term" value="P:cell wall mannoprotein biosynthetic process"/>
    <property type="evidence" value="ECO:0007669"/>
    <property type="project" value="TreeGrafter"/>
</dbReference>
<dbReference type="Gene3D" id="3.90.550.10">
    <property type="entry name" value="Spore Coat Polysaccharide Biosynthesis Protein SpsA, Chain A"/>
    <property type="match status" value="1"/>
</dbReference>
<proteinExistence type="inferred from homology"/>
<dbReference type="PANTHER" id="PTHR31121">
    <property type="entry name" value="ALPHA-1,2 MANNOSYLTRANSFERASE KTR1"/>
    <property type="match status" value="1"/>
</dbReference>
<keyword evidence="3" id="KW-0732">Signal</keyword>
<dbReference type="GO" id="GO:0016020">
    <property type="term" value="C:membrane"/>
    <property type="evidence" value="ECO:0007669"/>
    <property type="project" value="InterPro"/>
</dbReference>
<reference evidence="4" key="1">
    <citation type="submission" date="2014-08" db="EMBL/GenBank/DDBJ databases">
        <authorList>
            <person name="Sharma Rahul"/>
            <person name="Thines Marco"/>
        </authorList>
    </citation>
    <scope>NUCLEOTIDE SEQUENCE</scope>
</reference>
<accession>A0A0F7SXZ0</accession>
<feature type="signal peptide" evidence="3">
    <location>
        <begin position="1"/>
        <end position="32"/>
    </location>
</feature>
<dbReference type="InterPro" id="IPR029044">
    <property type="entry name" value="Nucleotide-diphossugar_trans"/>
</dbReference>
<keyword evidence="2 4" id="KW-0808">Transferase</keyword>
<evidence type="ECO:0000256" key="3">
    <source>
        <dbReference type="SAM" id="SignalP"/>
    </source>
</evidence>
<evidence type="ECO:0000256" key="2">
    <source>
        <dbReference type="ARBA" id="ARBA00022679"/>
    </source>
</evidence>
<protein>
    <submittedName>
        <fullName evidence="4">Glycosyltransferase family 15 protein</fullName>
    </submittedName>
</protein>
<dbReference type="AlphaFoldDB" id="A0A0F7SXZ0"/>
<evidence type="ECO:0000256" key="1">
    <source>
        <dbReference type="ARBA" id="ARBA00007677"/>
    </source>
</evidence>
<dbReference type="Pfam" id="PF01793">
    <property type="entry name" value="Glyco_transf_15"/>
    <property type="match status" value="2"/>
</dbReference>
<dbReference type="SUPFAM" id="SSF53448">
    <property type="entry name" value="Nucleotide-diphospho-sugar transferases"/>
    <property type="match status" value="2"/>
</dbReference>
<dbReference type="PANTHER" id="PTHR31121:SF6">
    <property type="entry name" value="ALPHA-1,2 MANNOSYLTRANSFERASE KTR1"/>
    <property type="match status" value="1"/>
</dbReference>
<comment type="similarity">
    <text evidence="1">Belongs to the glycosyltransferase 15 family.</text>
</comment>
<dbReference type="InterPro" id="IPR002685">
    <property type="entry name" value="Glyco_trans_15"/>
</dbReference>
<feature type="chain" id="PRO_5002522576" evidence="3">
    <location>
        <begin position="33"/>
        <end position="428"/>
    </location>
</feature>
<sequence length="428" mass="49911">MAILFALPRPKVFLIIALSLLSFTLLLHPASPASYSRIYSYVPSKSSGYPPNLPDRIKGGFVNDTLGLGAIPDAGSWEDRRKANATFVVLARNSDLWDIIPSIQQMEDRFNWWAGYDWVFLNDQEFSEEFKKYTQQIVSTTAHYGLISPEEWNQPDWIDENKAAAARDDMFKHVSHSRCIPSSIHTLLLGTILMIFSISCRIERYLWRLRPLPKQYNSGFFYRHPLMMNYRYYWRVEPSVKFYCDIHYDPFLVLKDENKVYGFTLSLYEFTETIPTLWDATKEFMELHPEHIVEGNSMGFLSDDGGKEYNHCHFWSNFEIGDLDFWRGDAYMDYFNFLEAKGGFYYERWGDAPVHSIGAGLFAKKEQVHFFSDIGYYHGPYSHCPTGEAHSAGRCSCKEEDNFDEHWFSCTKKYKAQFPNEKFFGSEA</sequence>
<dbReference type="GO" id="GO:0005794">
    <property type="term" value="C:Golgi apparatus"/>
    <property type="evidence" value="ECO:0007669"/>
    <property type="project" value="TreeGrafter"/>
</dbReference>
<dbReference type="GO" id="GO:0006487">
    <property type="term" value="P:protein N-linked glycosylation"/>
    <property type="evidence" value="ECO:0007669"/>
    <property type="project" value="TreeGrafter"/>
</dbReference>
<name>A0A0F7SXZ0_PHARH</name>